<name>J3AAF5_ACTNH</name>
<organism evidence="2 3">
    <name type="scientific">Actinomyces naeslundii (strain ATCC 12104 / DSM 43013 / CCUG 2238 / JCM 8349 / NCTC 10301 / Howell 279)</name>
    <dbReference type="NCBI Taxonomy" id="1115803"/>
    <lineage>
        <taxon>Bacteria</taxon>
        <taxon>Bacillati</taxon>
        <taxon>Actinomycetota</taxon>
        <taxon>Actinomycetes</taxon>
        <taxon>Actinomycetales</taxon>
        <taxon>Actinomycetaceae</taxon>
        <taxon>Actinomyces</taxon>
    </lineage>
</organism>
<dbReference type="eggNOG" id="ENOG50341X8">
    <property type="taxonomic scope" value="Bacteria"/>
</dbReference>
<feature type="region of interest" description="Disordered" evidence="1">
    <location>
        <begin position="150"/>
        <end position="210"/>
    </location>
</feature>
<proteinExistence type="predicted"/>
<protein>
    <submittedName>
        <fullName evidence="2">Uncharacterized protein</fullName>
    </submittedName>
</protein>
<evidence type="ECO:0000313" key="2">
    <source>
        <dbReference type="EMBL" id="EJN84633.1"/>
    </source>
</evidence>
<dbReference type="PATRIC" id="fig|1115803.3.peg.1457"/>
<evidence type="ECO:0000313" key="3">
    <source>
        <dbReference type="Proteomes" id="UP000007814"/>
    </source>
</evidence>
<sequence length="240" mass="24040">MNQDGGALTGAQEVGLERVAQDGAHGTGCLEVLGADPLSAAASADDDAPQALAQVGQVRGQRHDDHELAGRGDVEGCLPGDAIDLGAQAGDDMAQGPVVDVQDPGPGDGALVDVELIAVVQVVVDHRRQEVVGGGDGVEVAGQVQVHPLGRQDAGAPGAAGPALDAEGGSHGRLAQGEDGLLSQTSEPLSQSDGRGGLALPERRRCDRSDDDVAGFAGTILCPAPSPQGIRARRSILATS</sequence>
<feature type="compositionally biased region" description="Low complexity" evidence="1">
    <location>
        <begin position="153"/>
        <end position="167"/>
    </location>
</feature>
<dbReference type="EMBL" id="ALJK01000140">
    <property type="protein sequence ID" value="EJN84633.1"/>
    <property type="molecule type" value="Genomic_DNA"/>
</dbReference>
<dbReference type="Proteomes" id="UP000007814">
    <property type="component" value="Unassembled WGS sequence"/>
</dbReference>
<evidence type="ECO:0000256" key="1">
    <source>
        <dbReference type="SAM" id="MobiDB-lite"/>
    </source>
</evidence>
<reference evidence="2 3" key="1">
    <citation type="submission" date="2012-07" db="EMBL/GenBank/DDBJ databases">
        <authorList>
            <person name="Durkin A.S."/>
            <person name="McCorrison J."/>
            <person name="Torralba M."/>
            <person name="Gillis M."/>
            <person name="Methe B."/>
            <person name="Sutton G."/>
            <person name="Nelson K.E."/>
        </authorList>
    </citation>
    <scope>NUCLEOTIDE SEQUENCE [LARGE SCALE GENOMIC DNA]</scope>
    <source>
        <strain evidence="3">ATCC 12104 / DSM 43013 / CCUG 2238 / JCM 8349 / NCTC 10301 / Howell 279</strain>
    </source>
</reference>
<gene>
    <name evidence="2" type="ORF">HMPREF1129_1025</name>
</gene>
<dbReference type="AlphaFoldDB" id="J3AAF5"/>
<feature type="compositionally biased region" description="Polar residues" evidence="1">
    <location>
        <begin position="182"/>
        <end position="193"/>
    </location>
</feature>
<accession>J3AAF5</accession>
<comment type="caution">
    <text evidence="2">The sequence shown here is derived from an EMBL/GenBank/DDBJ whole genome shotgun (WGS) entry which is preliminary data.</text>
</comment>